<dbReference type="EC" id="2.1.1.314" evidence="4"/>
<evidence type="ECO:0000256" key="5">
    <source>
        <dbReference type="ARBA" id="ARBA00022603"/>
    </source>
</evidence>
<evidence type="ECO:0000256" key="4">
    <source>
        <dbReference type="ARBA" id="ARBA00011927"/>
    </source>
</evidence>
<dbReference type="PANTHER" id="PTHR10882">
    <property type="entry name" value="DIPHTHINE SYNTHASE"/>
    <property type="match status" value="1"/>
</dbReference>
<gene>
    <name evidence="12" type="ORF">CL6EHI_127240</name>
</gene>
<evidence type="ECO:0000256" key="3">
    <source>
        <dbReference type="ARBA" id="ARBA00006729"/>
    </source>
</evidence>
<keyword evidence="6" id="KW-0808">Transferase</keyword>
<name>A0A5K1V7Z8_ENTHI</name>
<dbReference type="GO" id="GO:0017183">
    <property type="term" value="P:protein histidyl modification to diphthamide"/>
    <property type="evidence" value="ECO:0007669"/>
    <property type="project" value="UniProtKB-UniPathway"/>
</dbReference>
<dbReference type="SMR" id="A0A5K1V7Z8"/>
<dbReference type="SUPFAM" id="SSF53790">
    <property type="entry name" value="Tetrapyrrole methylase"/>
    <property type="match status" value="1"/>
</dbReference>
<dbReference type="PDBsum" id="3I4T"/>
<feature type="binding site" evidence="9">
    <location>
        <position position="163"/>
    </location>
    <ligand>
        <name>S-adenosyl-L-methionine</name>
        <dbReference type="ChEBI" id="CHEBI:59789"/>
    </ligand>
</feature>
<evidence type="ECO:0000259" key="10">
    <source>
        <dbReference type="Pfam" id="PF00590"/>
    </source>
</evidence>
<feature type="binding site" evidence="9">
    <location>
        <position position="84"/>
    </location>
    <ligand>
        <name>S-adenosyl-L-methionine</name>
        <dbReference type="ChEBI" id="CHEBI:59789"/>
    </ligand>
</feature>
<feature type="binding site" evidence="9">
    <location>
        <position position="221"/>
    </location>
    <ligand>
        <name>S-adenosyl-L-methionine</name>
        <dbReference type="ChEBI" id="CHEBI:59789"/>
    </ligand>
</feature>
<comment type="catalytic activity">
    <reaction evidence="8">
        <text>2-[(3S)-amino-3-carboxypropyl]-L-histidyl-[translation elongation factor 2] + 4 S-adenosyl-L-methionine = diphthine methyl ester-[translation elongation factor 2] + 4 S-adenosyl-L-homocysteine + 3 H(+)</text>
        <dbReference type="Rhea" id="RHEA:42652"/>
        <dbReference type="Rhea" id="RHEA-COMP:9749"/>
        <dbReference type="Rhea" id="RHEA-COMP:10173"/>
        <dbReference type="ChEBI" id="CHEBI:15378"/>
        <dbReference type="ChEBI" id="CHEBI:57856"/>
        <dbReference type="ChEBI" id="CHEBI:59789"/>
        <dbReference type="ChEBI" id="CHEBI:73995"/>
        <dbReference type="ChEBI" id="CHEBI:79005"/>
        <dbReference type="EC" id="2.1.1.314"/>
    </reaction>
</comment>
<dbReference type="InterPro" id="IPR004551">
    <property type="entry name" value="Dphthn_synthase"/>
</dbReference>
<dbReference type="Pfam" id="PF00590">
    <property type="entry name" value="TP_methylase"/>
    <property type="match status" value="1"/>
</dbReference>
<evidence type="ECO:0000256" key="2">
    <source>
        <dbReference type="ARBA" id="ARBA00005156"/>
    </source>
</evidence>
<dbReference type="UniPathway" id="UPA00559"/>
<dbReference type="InterPro" id="IPR035996">
    <property type="entry name" value="4pyrrol_Methylase_sf"/>
</dbReference>
<dbReference type="InterPro" id="IPR000878">
    <property type="entry name" value="4pyrrol_Mease"/>
</dbReference>
<evidence type="ECO:0000313" key="13">
    <source>
        <dbReference type="Proteomes" id="UP000078387"/>
    </source>
</evidence>
<proteinExistence type="evidence at transcript level"/>
<organism evidence="12 13">
    <name type="scientific">Entamoeba histolytica</name>
    <dbReference type="NCBI Taxonomy" id="5759"/>
    <lineage>
        <taxon>Eukaryota</taxon>
        <taxon>Amoebozoa</taxon>
        <taxon>Evosea</taxon>
        <taxon>Archamoebae</taxon>
        <taxon>Mastigamoebida</taxon>
        <taxon>Entamoebidae</taxon>
        <taxon>Entamoeba</taxon>
    </lineage>
</organism>
<dbReference type="VEuPathDB" id="AmoebaDB:EHI8A_032230"/>
<feature type="domain" description="Tetrapyrrole methylase" evidence="10">
    <location>
        <begin position="1"/>
        <end position="236"/>
    </location>
</feature>
<dbReference type="GO" id="GO:0032259">
    <property type="term" value="P:methylation"/>
    <property type="evidence" value="ECO:0007669"/>
    <property type="project" value="UniProtKB-KW"/>
</dbReference>
<evidence type="ECO:0000256" key="8">
    <source>
        <dbReference type="ARBA" id="ARBA00048752"/>
    </source>
</evidence>
<feature type="binding site" evidence="9">
    <location>
        <position position="246"/>
    </location>
    <ligand>
        <name>S-adenosyl-L-methionine</name>
        <dbReference type="ChEBI" id="CHEBI:59789"/>
    </ligand>
</feature>
<protein>
    <recommendedName>
        <fullName evidence="4">diphthine methyl ester synthase</fullName>
        <ecNumber evidence="4">2.1.1.314</ecNumber>
    </recommendedName>
</protein>
<evidence type="ECO:0000256" key="7">
    <source>
        <dbReference type="ARBA" id="ARBA00022691"/>
    </source>
</evidence>
<accession>A0A5K1V7Z8</accession>
<dbReference type="VEuPathDB" id="AmoebaDB:EHI7A_033070"/>
<reference evidence="11" key="1">
    <citation type="submission" date="2012-06" db="EMBL/GenBank/DDBJ databases">
        <title>Short 5' UTR of Entamoeba genes.</title>
        <authorList>
            <person name="Hiranuka K."/>
            <person name="Kumagai M."/>
            <person name="Wakaguri H."/>
            <person name="Suzuki Y."/>
            <person name="Sugano S."/>
            <person name="Watanabe J."/>
            <person name="Makioka A."/>
        </authorList>
    </citation>
    <scope>NUCLEOTIDE SEQUENCE</scope>
    <source>
        <strain evidence="11">HM-1:IMSS</strain>
    </source>
</reference>
<dbReference type="FunFam" id="3.40.1010.10:FF:000004">
    <property type="entry name" value="Putative diphthine synthase"/>
    <property type="match status" value="1"/>
</dbReference>
<accession>S0AZY6</accession>
<dbReference type="VEuPathDB" id="AmoebaDB:EHI5A_058830"/>
<evidence type="ECO:0000256" key="9">
    <source>
        <dbReference type="PIRSR" id="PIRSR036432-1"/>
    </source>
</evidence>
<comment type="pathway">
    <text evidence="2">Protein modification; peptidyl-diphthamide biosynthesis.</text>
</comment>
<dbReference type="EMBL" id="BDEQ01000001">
    <property type="protein sequence ID" value="GAT93246.1"/>
    <property type="molecule type" value="Genomic_DNA"/>
</dbReference>
<reference evidence="12 13" key="2">
    <citation type="submission" date="2016-05" db="EMBL/GenBank/DDBJ databases">
        <title>First whole genome sequencing of Entamoeba histolytica HM1:IMSS-clone-6.</title>
        <authorList>
            <person name="Mukherjee Avik.K."/>
            <person name="Izumyama S."/>
            <person name="Nakada-Tsukui K."/>
            <person name="Nozaki T."/>
        </authorList>
    </citation>
    <scope>NUCLEOTIDE SEQUENCE [LARGE SCALE GENOMIC DNA]</scope>
    <source>
        <strain evidence="12 13">HM1:IMSS clone 6</strain>
    </source>
</reference>
<feature type="binding site" evidence="9">
    <location>
        <position position="87"/>
    </location>
    <ligand>
        <name>S-adenosyl-L-methionine</name>
        <dbReference type="ChEBI" id="CHEBI:59789"/>
    </ligand>
</feature>
<dbReference type="VEuPathDB" id="AmoebaDB:EHI_127240"/>
<sequence>MLYIIGLGLYDEKDITVRGLEAVKSCDLVFLEHYTAILQCDVAKLEEFYGKKVIIGDRDLVETEADQILEPAKTKNVALLVVGDVYGATTHSDIFVRCQKMGIEVKVIHNASIMNAIGCSGLQLYRFGQTVSVCFWSEHWRPSSYYPKIKINRDNNMHTLVLLDIKVKERSEENIIKGRDIFEPPRYMTINQCIEQLLEVEKEQHLGVYDEDTMVVGMARVACADQKIVYGKMKDLLHYDFGAPMHCLLIPAPQVDDPELDHLEYFKYKPE</sequence>
<dbReference type="CDD" id="cd11647">
    <property type="entry name" value="DHP5_DphB"/>
    <property type="match status" value="1"/>
</dbReference>
<dbReference type="VEuPathDB" id="AmoebaDB:KM1_070870"/>
<dbReference type="Gene3D" id="3.30.950.10">
    <property type="entry name" value="Methyltransferase, Cobalt-precorrin-4 Transmethylase, Domain 2"/>
    <property type="match status" value="1"/>
</dbReference>
<dbReference type="HAMAP" id="MF_01084">
    <property type="entry name" value="Diphthine_synth"/>
    <property type="match status" value="1"/>
</dbReference>
<feature type="binding site" evidence="9">
    <location>
        <position position="9"/>
    </location>
    <ligand>
        <name>S-adenosyl-L-methionine</name>
        <dbReference type="ChEBI" id="CHEBI:59789"/>
    </ligand>
</feature>
<dbReference type="InterPro" id="IPR014777">
    <property type="entry name" value="4pyrrole_Mease_sub1"/>
</dbReference>
<dbReference type="NCBIfam" id="TIGR00522">
    <property type="entry name" value="dph5"/>
    <property type="match status" value="1"/>
</dbReference>
<keyword evidence="5" id="KW-0489">Methyltransferase</keyword>
<dbReference type="FunFam" id="3.30.950.10:FF:000004">
    <property type="entry name" value="Diphthine synthase putative"/>
    <property type="match status" value="1"/>
</dbReference>
<evidence type="ECO:0000313" key="11">
    <source>
        <dbReference type="EMBL" id="BAN39811.1"/>
    </source>
</evidence>
<dbReference type="AlphaFoldDB" id="A0A5K1V7Z8"/>
<keyword evidence="7 9" id="KW-0949">S-adenosyl-L-methionine</keyword>
<dbReference type="GO" id="GO:0141133">
    <property type="term" value="F:diphthine methyl ester synthase activity"/>
    <property type="evidence" value="ECO:0007669"/>
    <property type="project" value="UniProtKB-EC"/>
</dbReference>
<comment type="similarity">
    <text evidence="3">Belongs to the diphthine synthase family.</text>
</comment>
<dbReference type="EMBL" id="AK421249">
    <property type="protein sequence ID" value="BAN39811.1"/>
    <property type="molecule type" value="mRNA"/>
</dbReference>
<comment type="function">
    <text evidence="1">S-adenosyl-L-methionine-dependent methyltransferase that catalyzes four methylations of the modified target histidine residue in translation elongation factor 2 (EF-2), to form an intermediate called diphthine methyl ester. The four successive methylation reactions represent the second step of diphthamide biosynthesis.</text>
</comment>
<dbReference type="PIRSF" id="PIRSF036432">
    <property type="entry name" value="Diphthine_synth"/>
    <property type="match status" value="1"/>
</dbReference>
<evidence type="ECO:0000256" key="1">
    <source>
        <dbReference type="ARBA" id="ARBA00004006"/>
    </source>
</evidence>
<dbReference type="Gene3D" id="3.40.1010.10">
    <property type="entry name" value="Cobalt-precorrin-4 Transmethylase, Domain 1"/>
    <property type="match status" value="1"/>
</dbReference>
<dbReference type="OMA" id="HNASIMS"/>
<dbReference type="PANTHER" id="PTHR10882:SF0">
    <property type="entry name" value="DIPHTHINE METHYL ESTER SYNTHASE"/>
    <property type="match status" value="1"/>
</dbReference>
<dbReference type="InterPro" id="IPR014776">
    <property type="entry name" value="4pyrrole_Mease_sub2"/>
</dbReference>
<dbReference type="HOGENOM" id="CLU_066040_1_0_1"/>
<feature type="binding site" evidence="9">
    <location>
        <begin position="112"/>
        <end position="113"/>
    </location>
    <ligand>
        <name>S-adenosyl-L-methionine</name>
        <dbReference type="ChEBI" id="CHEBI:59789"/>
    </ligand>
</feature>
<evidence type="ECO:0000313" key="12">
    <source>
        <dbReference type="EMBL" id="GAT93246.1"/>
    </source>
</evidence>
<dbReference type="Proteomes" id="UP000078387">
    <property type="component" value="Unassembled WGS sequence"/>
</dbReference>
<evidence type="ECO:0000256" key="6">
    <source>
        <dbReference type="ARBA" id="ARBA00022679"/>
    </source>
</evidence>